<dbReference type="AlphaFoldDB" id="A0A2I1HDU3"/>
<dbReference type="Proteomes" id="UP000234323">
    <property type="component" value="Unassembled WGS sequence"/>
</dbReference>
<dbReference type="VEuPathDB" id="FungiDB:RhiirFUN_018710"/>
<sequence>MRPEVLNQFAPELLELLTERKKRIQRQRLWNGYNFNDEQVTALIPFQKGGRIESATSATSASSRLSRLQRELHKLNIPEKIISATLDPETTRLANEEQKKKILLHIPRAIKSLEKSEERAKQLLQWIQDAISSGQLTVPGKPGGAVFAVVTHEPANLSRVIQALRHCPRNHTPPAKNYTIVKLRKRGKPYDQAKPFEIFGDSLLEVRDIINWLGSYPSSPVLEPIKEQEVLAPTQGDSSVNEYIKTIKLYAVATGKDLDNVDIKTKFIFLDKI</sequence>
<gene>
    <name evidence="1" type="ORF">RhiirA4_477839</name>
</gene>
<organism evidence="1 2">
    <name type="scientific">Rhizophagus irregularis</name>
    <dbReference type="NCBI Taxonomy" id="588596"/>
    <lineage>
        <taxon>Eukaryota</taxon>
        <taxon>Fungi</taxon>
        <taxon>Fungi incertae sedis</taxon>
        <taxon>Mucoromycota</taxon>
        <taxon>Glomeromycotina</taxon>
        <taxon>Glomeromycetes</taxon>
        <taxon>Glomerales</taxon>
        <taxon>Glomeraceae</taxon>
        <taxon>Rhizophagus</taxon>
    </lineage>
</organism>
<keyword evidence="2" id="KW-1185">Reference proteome</keyword>
<dbReference type="VEuPathDB" id="FungiDB:FUN_019816"/>
<evidence type="ECO:0000313" key="2">
    <source>
        <dbReference type="Proteomes" id="UP000234323"/>
    </source>
</evidence>
<accession>A0A2I1HDU3</accession>
<dbReference type="EMBL" id="LLXI01002408">
    <property type="protein sequence ID" value="PKY57047.1"/>
    <property type="molecule type" value="Genomic_DNA"/>
</dbReference>
<proteinExistence type="predicted"/>
<reference evidence="1 2" key="1">
    <citation type="submission" date="2015-10" db="EMBL/GenBank/DDBJ databases">
        <title>Genome analyses suggest a sexual origin of heterokaryosis in a supposedly ancient asexual fungus.</title>
        <authorList>
            <person name="Ropars J."/>
            <person name="Sedzielewska K."/>
            <person name="Noel J."/>
            <person name="Charron P."/>
            <person name="Farinelli L."/>
            <person name="Marton T."/>
            <person name="Kruger M."/>
            <person name="Pelin A."/>
            <person name="Brachmann A."/>
            <person name="Corradi N."/>
        </authorList>
    </citation>
    <scope>NUCLEOTIDE SEQUENCE [LARGE SCALE GENOMIC DNA]</scope>
    <source>
        <strain evidence="1 2">A4</strain>
    </source>
</reference>
<protein>
    <submittedName>
        <fullName evidence="1">Uncharacterized protein</fullName>
    </submittedName>
</protein>
<evidence type="ECO:0000313" key="1">
    <source>
        <dbReference type="EMBL" id="PKY57047.1"/>
    </source>
</evidence>
<comment type="caution">
    <text evidence="1">The sequence shown here is derived from an EMBL/GenBank/DDBJ whole genome shotgun (WGS) entry which is preliminary data.</text>
</comment>
<name>A0A2I1HDU3_9GLOM</name>